<name>A0A948TFD5_9GAMM</name>
<proteinExistence type="predicted"/>
<comment type="caution">
    <text evidence="2">The sequence shown here is derived from an EMBL/GenBank/DDBJ whole genome shotgun (WGS) entry which is preliminary data.</text>
</comment>
<accession>A0A948TFD5</accession>
<protein>
    <submittedName>
        <fullName evidence="2">Uncharacterized protein</fullName>
    </submittedName>
</protein>
<reference evidence="2" key="1">
    <citation type="journal article" date="2021" name="PeerJ">
        <title>Extensive microbial diversity within the chicken gut microbiome revealed by metagenomics and culture.</title>
        <authorList>
            <person name="Gilroy R."/>
            <person name="Ravi A."/>
            <person name="Getino M."/>
            <person name="Pursley I."/>
            <person name="Horton D.L."/>
            <person name="Alikhan N.F."/>
            <person name="Baker D."/>
            <person name="Gharbi K."/>
            <person name="Hall N."/>
            <person name="Watson M."/>
            <person name="Adriaenssens E.M."/>
            <person name="Foster-Nyarko E."/>
            <person name="Jarju S."/>
            <person name="Secka A."/>
            <person name="Antonio M."/>
            <person name="Oren A."/>
            <person name="Chaudhuri R.R."/>
            <person name="La Ragione R."/>
            <person name="Hildebrand F."/>
            <person name="Pallen M.J."/>
        </authorList>
    </citation>
    <scope>NUCLEOTIDE SEQUENCE</scope>
    <source>
        <strain evidence="2">378</strain>
    </source>
</reference>
<evidence type="ECO:0000313" key="2">
    <source>
        <dbReference type="EMBL" id="MBU3843618.1"/>
    </source>
</evidence>
<gene>
    <name evidence="2" type="ORF">H9847_01910</name>
</gene>
<evidence type="ECO:0000313" key="3">
    <source>
        <dbReference type="Proteomes" id="UP000733611"/>
    </source>
</evidence>
<organism evidence="2 3">
    <name type="scientific">Candidatus Anaerobiospirillum pullicola</name>
    <dbReference type="NCBI Taxonomy" id="2838451"/>
    <lineage>
        <taxon>Bacteria</taxon>
        <taxon>Pseudomonadati</taxon>
        <taxon>Pseudomonadota</taxon>
        <taxon>Gammaproteobacteria</taxon>
        <taxon>Aeromonadales</taxon>
        <taxon>Succinivibrionaceae</taxon>
        <taxon>Anaerobiospirillum</taxon>
    </lineage>
</organism>
<feature type="region of interest" description="Disordered" evidence="1">
    <location>
        <begin position="789"/>
        <end position="816"/>
    </location>
</feature>
<sequence>MATSDFAHIFAQSLPHASSFPDFSAIPQLDDSALEHCIIAANITASDLLPLFDQSLLVSLGRVDEKGLLVDDKGYIAAMLRSFYRLLKPQQQDQDDSSINLLTTLVFQRSALTDYAARYQYCRKNYPQLWLAPSLLLAKDNDQVFTYFFTQWPALVEFAYTFVRMWAQSFVAGAEYDQPDVALLRQAAFSKDPDSSFKLVLAGFTRKNLPPRDTAQFLWDRLDQATSLLPPPLWCYNFRLFFTMGMLSFIRNDYAHATKMFAHAQHLLYSRFHGPAEADKAQNHALQGQQGQVHELIALYTQALASLQGDYLLSAPLQHLMLIDAVHKGFISPQSSSSATGKGALDSVPTAAPKDAFENGSTTAAAGVSAATSVTAPLPWSTPLLWTQGQIGDFLHNYYRQQLHVNPAQLSYRHDFSFEEQCLEEILSASRIATALQGYCRLGLSIPAFERSCKEGMELQLLLCYLRMTFHERKLQVNALNSQRSLLDFVQACEYQEAVKDILDPDPFFSAYHTADTSDLSALVKAFVQPYRTSQITPQTYANFDYQHTLSLITSALQLPTHVVDSRYDLHLAFWAEFNEPLATPYPQLNASSSQSLLIAHGLGLPLERQFFRGIELVSPQAVDGAIALGFSQQKQPWWTEYRHFKASYYYPVEALCLYDAQDIGDCSFILQACTGGSALSDEVTPWMFRYLQRHLRISSPHGGTLFTSPFRYETATFNLIWQPPLHLEFLATANQEVPRCYYTSLLDKSLENVIIALVPIEDQEAENADTPHHFKFYEPFTDLCAPEEIEESSEGGSSKSADESKDATSASSRLGRQHWQHYKDVMRSVVFTRDEHALGARGGTNLNASHGASHSPYQESSAPLEFTGFYNGATFFDRCAQLHQENGTFEEYAQEQKNLYAGWDHRIQQTLGRQFALYVQVSSLSSSNNKLQLQQDILAVLTWFFGQNFMELALTKIKFYATLRDFAQAALSGYRGQSAFSEGVVVPQSYLKKHRYTYEQVAAMDCQGAIFLRLNELSELVTNSRWQNLFSVPDLMGKFNLGYTYAVREASDPIAQLLPDFPLPDAAKQSFPLPDGYEFYSYPTRCNLSELDAASEPRTWSSSLKSTAILPFPKILDSSYTTAPVPLLYKLEEQGSNAFADAYDGTSIVAEAPSTSAFCYYENSLMVRHRLTDKQLKCWLVWQQQVRFYRIAQRWYNDPLHREGCDQPQYAFFTHGKQALLDRAFPYPDEQLLERSQALYIAARQRQREPLDYKLRRDIYHGLTYCRYLLSEFYFEQNGGDASESINMSRLHSVQAMAGFLYVPRAQLHEAFVNSHGNAAPADTSKLATLLEQCENWYAQREQADVKYKQSLLKSARSGETKRLLQQLMDVTEQAGMYEDQVKEELRKLDEAAYAQQRHAFAAEELFIRDFLRKLIIAIYEALDVHCEYIGYALGHDYVYLDILVWDGDLFWEKVGTLGESKELQQFNVTQLYWHSFYAKTPSVQVYPALAAAATATVG</sequence>
<reference evidence="2" key="2">
    <citation type="submission" date="2021-04" db="EMBL/GenBank/DDBJ databases">
        <authorList>
            <person name="Gilroy R."/>
        </authorList>
    </citation>
    <scope>NUCLEOTIDE SEQUENCE</scope>
    <source>
        <strain evidence="2">378</strain>
    </source>
</reference>
<dbReference type="EMBL" id="JAHLFE010000036">
    <property type="protein sequence ID" value="MBU3843618.1"/>
    <property type="molecule type" value="Genomic_DNA"/>
</dbReference>
<evidence type="ECO:0000256" key="1">
    <source>
        <dbReference type="SAM" id="MobiDB-lite"/>
    </source>
</evidence>
<dbReference type="Proteomes" id="UP000733611">
    <property type="component" value="Unassembled WGS sequence"/>
</dbReference>